<name>A0A915HGV1_ROMCU</name>
<evidence type="ECO:0000313" key="3">
    <source>
        <dbReference type="WBParaSite" id="nRc.2.0.1.t00843-RA"/>
    </source>
</evidence>
<evidence type="ECO:0000313" key="2">
    <source>
        <dbReference type="Proteomes" id="UP000887565"/>
    </source>
</evidence>
<dbReference type="Pfam" id="PF17921">
    <property type="entry name" value="Integrase_H2C2"/>
    <property type="match status" value="1"/>
</dbReference>
<dbReference type="InterPro" id="IPR041588">
    <property type="entry name" value="Integrase_H2C2"/>
</dbReference>
<accession>A0A915HGV1</accession>
<proteinExistence type="predicted"/>
<sequence length="66" mass="7706">MVDQMLPQFHGTKILNHQGSNCRIAAIKAHFWWPSMEENVRDWIKSYKICQLTPPHISPPPLLLQI</sequence>
<dbReference type="AlphaFoldDB" id="A0A915HGV1"/>
<evidence type="ECO:0000259" key="1">
    <source>
        <dbReference type="Pfam" id="PF17921"/>
    </source>
</evidence>
<dbReference type="Proteomes" id="UP000887565">
    <property type="component" value="Unplaced"/>
</dbReference>
<dbReference type="Gene3D" id="1.10.340.70">
    <property type="match status" value="1"/>
</dbReference>
<dbReference type="WBParaSite" id="nRc.2.0.1.t00843-RA">
    <property type="protein sequence ID" value="nRc.2.0.1.t00843-RA"/>
    <property type="gene ID" value="nRc.2.0.1.g00843"/>
</dbReference>
<feature type="domain" description="Integrase zinc-binding" evidence="1">
    <location>
        <begin position="2"/>
        <end position="53"/>
    </location>
</feature>
<protein>
    <submittedName>
        <fullName evidence="3">Integrase zinc-binding domain-containing protein</fullName>
    </submittedName>
</protein>
<keyword evidence="2" id="KW-1185">Reference proteome</keyword>
<organism evidence="2 3">
    <name type="scientific">Romanomermis culicivorax</name>
    <name type="common">Nematode worm</name>
    <dbReference type="NCBI Taxonomy" id="13658"/>
    <lineage>
        <taxon>Eukaryota</taxon>
        <taxon>Metazoa</taxon>
        <taxon>Ecdysozoa</taxon>
        <taxon>Nematoda</taxon>
        <taxon>Enoplea</taxon>
        <taxon>Dorylaimia</taxon>
        <taxon>Mermithida</taxon>
        <taxon>Mermithoidea</taxon>
        <taxon>Mermithidae</taxon>
        <taxon>Romanomermis</taxon>
    </lineage>
</organism>
<reference evidence="3" key="1">
    <citation type="submission" date="2022-11" db="UniProtKB">
        <authorList>
            <consortium name="WormBaseParasite"/>
        </authorList>
    </citation>
    <scope>IDENTIFICATION</scope>
</reference>